<accession>A0A1M7DUA5</accession>
<dbReference type="EMBL" id="FRBT01000002">
    <property type="protein sequence ID" value="SHL82963.1"/>
    <property type="molecule type" value="Genomic_DNA"/>
</dbReference>
<reference evidence="2" key="1">
    <citation type="submission" date="2016-11" db="EMBL/GenBank/DDBJ databases">
        <authorList>
            <person name="Varghese N."/>
            <person name="Submissions S."/>
        </authorList>
    </citation>
    <scope>NUCLEOTIDE SEQUENCE [LARGE SCALE GENOMIC DNA]</scope>
    <source>
        <strain evidence="2">DSM 24724</strain>
    </source>
</reference>
<name>A0A1M7DUA5_9FLAO</name>
<proteinExistence type="predicted"/>
<evidence type="ECO:0000313" key="1">
    <source>
        <dbReference type="EMBL" id="SHL82963.1"/>
    </source>
</evidence>
<organism evidence="1 2">
    <name type="scientific">Flavobacterium chilense</name>
    <dbReference type="NCBI Taxonomy" id="946677"/>
    <lineage>
        <taxon>Bacteria</taxon>
        <taxon>Pseudomonadati</taxon>
        <taxon>Bacteroidota</taxon>
        <taxon>Flavobacteriia</taxon>
        <taxon>Flavobacteriales</taxon>
        <taxon>Flavobacteriaceae</taxon>
        <taxon>Flavobacterium</taxon>
    </lineage>
</organism>
<gene>
    <name evidence="1" type="ORF">SAMN05444484_102724</name>
</gene>
<dbReference type="AlphaFoldDB" id="A0A1M7DUA5"/>
<evidence type="ECO:0000313" key="2">
    <source>
        <dbReference type="Proteomes" id="UP000184028"/>
    </source>
</evidence>
<sequence length="210" mass="23891">MKKAGLVVFSCILLTSCAVGRKVKYNDLKLDLFDIKTKNIDLALLDHREAVIDGSRKPDFVGYMRSNVGIAYPIGTESKNSLILDLTNNIVNSLDRYDIKVNSLSTKWQEDEKTIKSQLLSLQGDKKVLLVFDQLNTDGYMIQFLYYKINLYIYDKDGTLLKYKSIDGKEKLGGNVAFGAGSYKTYMPEAMKKLFEGMFKDKEIAELFMK</sequence>
<dbReference type="STRING" id="946677.SAMN05444484_102724"/>
<dbReference type="PROSITE" id="PS51257">
    <property type="entry name" value="PROKAR_LIPOPROTEIN"/>
    <property type="match status" value="1"/>
</dbReference>
<keyword evidence="2" id="KW-1185">Reference proteome</keyword>
<protein>
    <recommendedName>
        <fullName evidence="3">Lipoprotein</fullName>
    </recommendedName>
</protein>
<evidence type="ECO:0008006" key="3">
    <source>
        <dbReference type="Google" id="ProtNLM"/>
    </source>
</evidence>
<dbReference type="Proteomes" id="UP000184028">
    <property type="component" value="Unassembled WGS sequence"/>
</dbReference>